<comment type="caution">
    <text evidence="3">The sequence shown here is derived from an EMBL/GenBank/DDBJ whole genome shotgun (WGS) entry which is preliminary data.</text>
</comment>
<keyword evidence="4" id="KW-1185">Reference proteome</keyword>
<dbReference type="Proteomes" id="UP000243525">
    <property type="component" value="Unassembled WGS sequence"/>
</dbReference>
<dbReference type="InterPro" id="IPR006015">
    <property type="entry name" value="Universal_stress_UspA"/>
</dbReference>
<evidence type="ECO:0000313" key="4">
    <source>
        <dbReference type="Proteomes" id="UP000243525"/>
    </source>
</evidence>
<dbReference type="CDD" id="cd00293">
    <property type="entry name" value="USP-like"/>
    <property type="match status" value="1"/>
</dbReference>
<gene>
    <name evidence="3" type="ORF">C8N47_10752</name>
</gene>
<comment type="similarity">
    <text evidence="1">Belongs to the universal stress protein A family.</text>
</comment>
<organism evidence="3 4">
    <name type="scientific">Mangrovibacterium marinum</name>
    <dbReference type="NCBI Taxonomy" id="1639118"/>
    <lineage>
        <taxon>Bacteria</taxon>
        <taxon>Pseudomonadati</taxon>
        <taxon>Bacteroidota</taxon>
        <taxon>Bacteroidia</taxon>
        <taxon>Marinilabiliales</taxon>
        <taxon>Prolixibacteraceae</taxon>
        <taxon>Mangrovibacterium</taxon>
    </lineage>
</organism>
<protein>
    <submittedName>
        <fullName evidence="3">Nucleotide-binding universal stress UspA family protein</fullName>
    </submittedName>
</protein>
<dbReference type="Gene3D" id="3.40.50.12370">
    <property type="match status" value="1"/>
</dbReference>
<dbReference type="AlphaFoldDB" id="A0A2T5C220"/>
<dbReference type="PANTHER" id="PTHR46268">
    <property type="entry name" value="STRESS RESPONSE PROTEIN NHAX"/>
    <property type="match status" value="1"/>
</dbReference>
<name>A0A2T5C220_9BACT</name>
<sequence length="272" mass="30743">MQTIIIASDFSPEARNATDYMLPLARLRNYRVVLFSLKNISVHALNARLPVLSYDSMMHIEKQKLIQEAEQLQLKSDVEVIPYFTSGIFLDELQHCIDEYQAILVVMGMAGKSVDQDLLGNTTTAAINKLTIPILAVPLNAKYEGIKKILYACDMDRGILKKPLEQVRLMASQINAEVEVFHVHKQVDRIVHEKLAELEKLKNDFSKLQISYKDVISSEVVASIKQEIQTTKADLLIMVPSRHGFWSSLVHRSKTRMMAYGSHIPLLSIPVG</sequence>
<dbReference type="OrthoDB" id="9788959at2"/>
<feature type="domain" description="UspA" evidence="2">
    <location>
        <begin position="2"/>
        <end position="138"/>
    </location>
</feature>
<evidence type="ECO:0000313" key="3">
    <source>
        <dbReference type="EMBL" id="PTN08697.1"/>
    </source>
</evidence>
<dbReference type="InterPro" id="IPR006016">
    <property type="entry name" value="UspA"/>
</dbReference>
<dbReference type="Pfam" id="PF00582">
    <property type="entry name" value="Usp"/>
    <property type="match status" value="1"/>
</dbReference>
<proteinExistence type="inferred from homology"/>
<evidence type="ECO:0000256" key="1">
    <source>
        <dbReference type="ARBA" id="ARBA00008791"/>
    </source>
</evidence>
<accession>A0A2T5C220</accession>
<dbReference type="RefSeq" id="WP_107822094.1">
    <property type="nucleotide sequence ID" value="NZ_OY782574.1"/>
</dbReference>
<evidence type="ECO:0000259" key="2">
    <source>
        <dbReference type="Pfam" id="PF00582"/>
    </source>
</evidence>
<dbReference type="EMBL" id="QAAD01000007">
    <property type="protein sequence ID" value="PTN08697.1"/>
    <property type="molecule type" value="Genomic_DNA"/>
</dbReference>
<dbReference type="PRINTS" id="PR01438">
    <property type="entry name" value="UNVRSLSTRESS"/>
</dbReference>
<reference evidence="3 4" key="1">
    <citation type="submission" date="2018-04" db="EMBL/GenBank/DDBJ databases">
        <title>Genomic Encyclopedia of Archaeal and Bacterial Type Strains, Phase II (KMG-II): from individual species to whole genera.</title>
        <authorList>
            <person name="Goeker M."/>
        </authorList>
    </citation>
    <scope>NUCLEOTIDE SEQUENCE [LARGE SCALE GENOMIC DNA]</scope>
    <source>
        <strain evidence="3 4">DSM 28823</strain>
    </source>
</reference>
<dbReference type="PANTHER" id="PTHR46268:SF6">
    <property type="entry name" value="UNIVERSAL STRESS PROTEIN UP12"/>
    <property type="match status" value="1"/>
</dbReference>
<dbReference type="SUPFAM" id="SSF52402">
    <property type="entry name" value="Adenine nucleotide alpha hydrolases-like"/>
    <property type="match status" value="2"/>
</dbReference>